<dbReference type="RefSeq" id="WP_055148390.1">
    <property type="nucleotide sequence ID" value="NZ_JXSZ01000009.1"/>
</dbReference>
<organism evidence="1 2">
    <name type="scientific">Jiulongibacter sediminis</name>
    <dbReference type="NCBI Taxonomy" id="1605367"/>
    <lineage>
        <taxon>Bacteria</taxon>
        <taxon>Pseudomonadati</taxon>
        <taxon>Bacteroidota</taxon>
        <taxon>Cytophagia</taxon>
        <taxon>Cytophagales</taxon>
        <taxon>Leadbetterellaceae</taxon>
        <taxon>Jiulongibacter</taxon>
    </lineage>
</organism>
<gene>
    <name evidence="1" type="ORF">AFM12_11665</name>
</gene>
<dbReference type="STRING" id="1605367.AFM12_11665"/>
<proteinExistence type="predicted"/>
<dbReference type="Proteomes" id="UP000050454">
    <property type="component" value="Unassembled WGS sequence"/>
</dbReference>
<evidence type="ECO:0000313" key="2">
    <source>
        <dbReference type="Proteomes" id="UP000050454"/>
    </source>
</evidence>
<dbReference type="EMBL" id="LGTQ01000009">
    <property type="protein sequence ID" value="KPM47887.1"/>
    <property type="molecule type" value="Genomic_DNA"/>
</dbReference>
<reference evidence="1 2" key="1">
    <citation type="submission" date="2015-07" db="EMBL/GenBank/DDBJ databases">
        <title>The draft genome sequence of Leadbetterella sp. JN14-9.</title>
        <authorList>
            <person name="Liu Y."/>
            <person name="Du J."/>
            <person name="Shao Z."/>
        </authorList>
    </citation>
    <scope>NUCLEOTIDE SEQUENCE [LARGE SCALE GENOMIC DNA]</scope>
    <source>
        <strain evidence="1 2">JN14-9</strain>
    </source>
</reference>
<sequence length="95" mass="11347">MTKSQFFIGAISFARQDKVVSNWFERRDSDETVSLRSIRVDLDRSNENHHIFRIQADYKILKGDFTRKEDLLIEVNLDRRTKKFVETRVKAVEEL</sequence>
<accession>A0A0P7BSH7</accession>
<comment type="caution">
    <text evidence="1">The sequence shown here is derived from an EMBL/GenBank/DDBJ whole genome shotgun (WGS) entry which is preliminary data.</text>
</comment>
<dbReference type="AlphaFoldDB" id="A0A0P7BSH7"/>
<evidence type="ECO:0000313" key="1">
    <source>
        <dbReference type="EMBL" id="KPM47887.1"/>
    </source>
</evidence>
<keyword evidence="2" id="KW-1185">Reference proteome</keyword>
<protein>
    <submittedName>
        <fullName evidence="1">Uncharacterized protein</fullName>
    </submittedName>
</protein>
<name>A0A0P7BSH7_9BACT</name>